<evidence type="ECO:0000256" key="2">
    <source>
        <dbReference type="SAM" id="Phobius"/>
    </source>
</evidence>
<accession>A0A6J5RZR7</accession>
<feature type="transmembrane region" description="Helical" evidence="2">
    <location>
        <begin position="97"/>
        <end position="117"/>
    </location>
</feature>
<evidence type="ECO:0000313" key="3">
    <source>
        <dbReference type="EMBL" id="CAB4199431.1"/>
    </source>
</evidence>
<feature type="transmembrane region" description="Helical" evidence="2">
    <location>
        <begin position="21"/>
        <end position="47"/>
    </location>
</feature>
<feature type="compositionally biased region" description="Acidic residues" evidence="1">
    <location>
        <begin position="327"/>
        <end position="350"/>
    </location>
</feature>
<feature type="region of interest" description="Disordered" evidence="1">
    <location>
        <begin position="321"/>
        <end position="358"/>
    </location>
</feature>
<reference evidence="3" key="1">
    <citation type="submission" date="2020-05" db="EMBL/GenBank/DDBJ databases">
        <authorList>
            <person name="Chiriac C."/>
            <person name="Salcher M."/>
            <person name="Ghai R."/>
            <person name="Kavagutti S V."/>
        </authorList>
    </citation>
    <scope>NUCLEOTIDE SEQUENCE</scope>
</reference>
<name>A0A6J5RZR7_9CAUD</name>
<keyword evidence="2" id="KW-0472">Membrane</keyword>
<gene>
    <name evidence="3" type="ORF">UFOVP1333_47</name>
</gene>
<keyword evidence="2" id="KW-0812">Transmembrane</keyword>
<proteinExistence type="predicted"/>
<feature type="transmembrane region" description="Helical" evidence="2">
    <location>
        <begin position="62"/>
        <end position="85"/>
    </location>
</feature>
<dbReference type="EMBL" id="LR797280">
    <property type="protein sequence ID" value="CAB4199431.1"/>
    <property type="molecule type" value="Genomic_DNA"/>
</dbReference>
<keyword evidence="2" id="KW-1133">Transmembrane helix</keyword>
<sequence length="358" mass="39074">MRWPTKAEWIGAGRWCKDHAPAFTVVFVTFSALWFAVALCCLTLYVFDASFYRGLAPPGMELWFQFIGVCFRTVVIFGGLAIVWGKSNKLPSSALSTLRFLFVMSFCAVMVSALGYVSEGGDYHARKAGAAVQTETVTVESADARLARIDTEKAAVRADRDRLVTGARESMRLVLSDGIGGNDNLTAFEAQIAAYENDARTKLSALDEQVKAIEGERLTARQTATENAVGDPGLATVYRFPERYIPGWSGITARDTFNVFWVILLESIGAFGAQSLLSMQMALSKRKQAQAAGALGGKTTARRTRVRGKLKAIEDLRAEKAATASDLTEELEPLEDDDLTEDADDEDDEPEVPKQAAE</sequence>
<evidence type="ECO:0000256" key="1">
    <source>
        <dbReference type="SAM" id="MobiDB-lite"/>
    </source>
</evidence>
<protein>
    <submittedName>
        <fullName evidence="3">Uncharacterized protein</fullName>
    </submittedName>
</protein>
<organism evidence="3">
    <name type="scientific">uncultured Caudovirales phage</name>
    <dbReference type="NCBI Taxonomy" id="2100421"/>
    <lineage>
        <taxon>Viruses</taxon>
        <taxon>Duplodnaviria</taxon>
        <taxon>Heunggongvirae</taxon>
        <taxon>Uroviricota</taxon>
        <taxon>Caudoviricetes</taxon>
        <taxon>Peduoviridae</taxon>
        <taxon>Maltschvirus</taxon>
        <taxon>Maltschvirus maltsch</taxon>
    </lineage>
</organism>